<organism evidence="1">
    <name type="scientific">hydrocarbon metagenome</name>
    <dbReference type="NCBI Taxonomy" id="938273"/>
    <lineage>
        <taxon>unclassified sequences</taxon>
        <taxon>metagenomes</taxon>
        <taxon>ecological metagenomes</taxon>
    </lineage>
</organism>
<sequence length="50" mass="5459">MPDAVQAWPNRLTTGLIHPAQYTAKVACSLSERQNGRKQSLCAYGDLAVK</sequence>
<dbReference type="AlphaFoldDB" id="A0A0W8FG70"/>
<dbReference type="EMBL" id="LNQE01001248">
    <property type="protein sequence ID" value="KUG19888.1"/>
    <property type="molecule type" value="Genomic_DNA"/>
</dbReference>
<comment type="caution">
    <text evidence="1">The sequence shown here is derived from an EMBL/GenBank/DDBJ whole genome shotgun (WGS) entry which is preliminary data.</text>
</comment>
<accession>A0A0W8FG70</accession>
<name>A0A0W8FG70_9ZZZZ</name>
<protein>
    <submittedName>
        <fullName evidence="1">Uncharacterized protein</fullName>
    </submittedName>
</protein>
<proteinExistence type="predicted"/>
<evidence type="ECO:0000313" key="1">
    <source>
        <dbReference type="EMBL" id="KUG19888.1"/>
    </source>
</evidence>
<gene>
    <name evidence="1" type="ORF">ASZ90_010390</name>
</gene>
<reference evidence="1" key="1">
    <citation type="journal article" date="2015" name="Proc. Natl. Acad. Sci. U.S.A.">
        <title>Networks of energetic and metabolic interactions define dynamics in microbial communities.</title>
        <authorList>
            <person name="Embree M."/>
            <person name="Liu J.K."/>
            <person name="Al-Bassam M.M."/>
            <person name="Zengler K."/>
        </authorList>
    </citation>
    <scope>NUCLEOTIDE SEQUENCE</scope>
</reference>